<comment type="caution">
    <text evidence="2">The sequence shown here is derived from an EMBL/GenBank/DDBJ whole genome shotgun (WGS) entry which is preliminary data.</text>
</comment>
<dbReference type="EMBL" id="SRLO01000394">
    <property type="protein sequence ID" value="TNN57901.1"/>
    <property type="molecule type" value="Genomic_DNA"/>
</dbReference>
<keyword evidence="3" id="KW-1185">Reference proteome</keyword>
<feature type="region of interest" description="Disordered" evidence="1">
    <location>
        <begin position="56"/>
        <end position="86"/>
    </location>
</feature>
<evidence type="ECO:0000313" key="2">
    <source>
        <dbReference type="EMBL" id="TNN57901.1"/>
    </source>
</evidence>
<accession>A0A4Z2GX65</accession>
<evidence type="ECO:0000313" key="3">
    <source>
        <dbReference type="Proteomes" id="UP000314294"/>
    </source>
</evidence>
<name>A0A4Z2GX65_9TELE</name>
<gene>
    <name evidence="2" type="ORF">EYF80_031900</name>
</gene>
<protein>
    <submittedName>
        <fullName evidence="2">Uncharacterized protein</fullName>
    </submittedName>
</protein>
<organism evidence="2 3">
    <name type="scientific">Liparis tanakae</name>
    <name type="common">Tanaka's snailfish</name>
    <dbReference type="NCBI Taxonomy" id="230148"/>
    <lineage>
        <taxon>Eukaryota</taxon>
        <taxon>Metazoa</taxon>
        <taxon>Chordata</taxon>
        <taxon>Craniata</taxon>
        <taxon>Vertebrata</taxon>
        <taxon>Euteleostomi</taxon>
        <taxon>Actinopterygii</taxon>
        <taxon>Neopterygii</taxon>
        <taxon>Teleostei</taxon>
        <taxon>Neoteleostei</taxon>
        <taxon>Acanthomorphata</taxon>
        <taxon>Eupercaria</taxon>
        <taxon>Perciformes</taxon>
        <taxon>Cottioidei</taxon>
        <taxon>Cottales</taxon>
        <taxon>Liparidae</taxon>
        <taxon>Liparis</taxon>
    </lineage>
</organism>
<evidence type="ECO:0000256" key="1">
    <source>
        <dbReference type="SAM" id="MobiDB-lite"/>
    </source>
</evidence>
<dbReference type="Proteomes" id="UP000314294">
    <property type="component" value="Unassembled WGS sequence"/>
</dbReference>
<reference evidence="2 3" key="1">
    <citation type="submission" date="2019-03" db="EMBL/GenBank/DDBJ databases">
        <title>First draft genome of Liparis tanakae, snailfish: a comprehensive survey of snailfish specific genes.</title>
        <authorList>
            <person name="Kim W."/>
            <person name="Song I."/>
            <person name="Jeong J.-H."/>
            <person name="Kim D."/>
            <person name="Kim S."/>
            <person name="Ryu S."/>
            <person name="Song J.Y."/>
            <person name="Lee S.K."/>
        </authorList>
    </citation>
    <scope>NUCLEOTIDE SEQUENCE [LARGE SCALE GENOMIC DNA]</scope>
    <source>
        <tissue evidence="2">Muscle</tissue>
    </source>
</reference>
<proteinExistence type="predicted"/>
<dbReference type="AlphaFoldDB" id="A0A4Z2GX65"/>
<sequence>MRRNGTTPQTKEQRYDVYADVHADVYADVHRNLLQLRFQRALQPAPHGRTLIGLPLVRSSASPGGTRHSHPVRIRTSSGEDPAPGAKRIGCLKTFEGC</sequence>